<dbReference type="PANTHER" id="PTHR21646:SF20">
    <property type="entry name" value="UBIQUITIN CARBOXYL-TERMINAL HYDROLASE 43"/>
    <property type="match status" value="1"/>
</dbReference>
<comment type="catalytic activity">
    <reaction evidence="1">
        <text>Thiol-dependent hydrolysis of ester, thioester, amide, peptide and isopeptide bonds formed by the C-terminal Gly of ubiquitin (a 76-residue protein attached to proteins as an intracellular targeting signal).</text>
        <dbReference type="EC" id="3.4.19.12"/>
    </reaction>
</comment>
<feature type="compositionally biased region" description="Low complexity" evidence="4">
    <location>
        <begin position="361"/>
        <end position="376"/>
    </location>
</feature>
<feature type="region of interest" description="Disordered" evidence="4">
    <location>
        <begin position="214"/>
        <end position="239"/>
    </location>
</feature>
<evidence type="ECO:0000313" key="6">
    <source>
        <dbReference type="EMBL" id="KAA8594980.1"/>
    </source>
</evidence>
<dbReference type="Pfam" id="PF00443">
    <property type="entry name" value="UCH"/>
    <property type="match status" value="1"/>
</dbReference>
<dbReference type="InterPro" id="IPR001394">
    <property type="entry name" value="Peptidase_C19_UCH"/>
</dbReference>
<feature type="region of interest" description="Disordered" evidence="4">
    <location>
        <begin position="870"/>
        <end position="894"/>
    </location>
</feature>
<evidence type="ECO:0000256" key="4">
    <source>
        <dbReference type="SAM" id="MobiDB-lite"/>
    </source>
</evidence>
<comment type="caution">
    <text evidence="6">The sequence shown here is derived from an EMBL/GenBank/DDBJ whole genome shotgun (WGS) entry which is preliminary data.</text>
</comment>
<dbReference type="PANTHER" id="PTHR21646">
    <property type="entry name" value="UBIQUITIN CARBOXYL-TERMINAL HYDROLASE"/>
    <property type="match status" value="1"/>
</dbReference>
<feature type="compositionally biased region" description="Polar residues" evidence="4">
    <location>
        <begin position="1002"/>
        <end position="1012"/>
    </location>
</feature>
<dbReference type="Gene3D" id="3.90.70.10">
    <property type="entry name" value="Cysteine proteinases"/>
    <property type="match status" value="3"/>
</dbReference>
<dbReference type="PROSITE" id="PS50235">
    <property type="entry name" value="USP_3"/>
    <property type="match status" value="1"/>
</dbReference>
<dbReference type="FunFam" id="3.90.70.10:FF:000048">
    <property type="entry name" value="Ubiquitin carboxyl-terminal hydrolase 31"/>
    <property type="match status" value="1"/>
</dbReference>
<dbReference type="PROSITE" id="PS00973">
    <property type="entry name" value="USP_2"/>
    <property type="match status" value="1"/>
</dbReference>
<evidence type="ECO:0000256" key="1">
    <source>
        <dbReference type="ARBA" id="ARBA00000707"/>
    </source>
</evidence>
<dbReference type="InterPro" id="IPR018200">
    <property type="entry name" value="USP_CS"/>
</dbReference>
<feature type="region of interest" description="Disordered" evidence="4">
    <location>
        <begin position="998"/>
        <end position="1296"/>
    </location>
</feature>
<dbReference type="GO" id="GO:0016579">
    <property type="term" value="P:protein deubiquitination"/>
    <property type="evidence" value="ECO:0007669"/>
    <property type="project" value="InterPro"/>
</dbReference>
<dbReference type="GO" id="GO:0004843">
    <property type="term" value="F:cysteine-type deubiquitinase activity"/>
    <property type="evidence" value="ECO:0007669"/>
    <property type="project" value="UniProtKB-EC"/>
</dbReference>
<feature type="compositionally biased region" description="Polar residues" evidence="4">
    <location>
        <begin position="1078"/>
        <end position="1110"/>
    </location>
</feature>
<feature type="compositionally biased region" description="Polar residues" evidence="4">
    <location>
        <begin position="1263"/>
        <end position="1285"/>
    </location>
</feature>
<dbReference type="CDD" id="cd02674">
    <property type="entry name" value="Peptidase_C19R"/>
    <property type="match status" value="1"/>
</dbReference>
<dbReference type="Proteomes" id="UP000327493">
    <property type="component" value="Chromosome 2"/>
</dbReference>
<evidence type="ECO:0000256" key="3">
    <source>
        <dbReference type="ARBA" id="ARBA00022801"/>
    </source>
</evidence>
<name>A0A5J5DP27_9PERO</name>
<dbReference type="EC" id="3.4.19.12" evidence="2"/>
<keyword evidence="3" id="KW-0378">Hydrolase</keyword>
<feature type="compositionally biased region" description="Polar residues" evidence="4">
    <location>
        <begin position="871"/>
        <end position="888"/>
    </location>
</feature>
<keyword evidence="7" id="KW-1185">Reference proteome</keyword>
<sequence>MFPECSPISADRREVMASAVETAVALRNCAASVFTLFISGPAITVASFFDRSIVAKYGTQFRGNSQHDALEFLLWLLDSVHEDATLSPNNITNSSSKTKANAKGDESKDFAAPYKFVSTEAFSPHVGDESVLTVIPVAHQIISPFLPVDLEVGGSAACSASTLGLYTLPVDDLQSCHHTQSDLCPTQIVKEGCLIVKQSGQSGQECQEQINNDASFLSGPEAPAPATSKLNSSQSEFKHSYKEMLRETEREGKRALASAANPDLVVRALPGALLTGISIVTAKEWWIWLHSALHEMEGSLSLPSSGRVDLIQTLPHRPSTPLSGAVGRNGQEGGEDSSISCRWGDGYDAAMQDPKTTREQSGPSSLEDPSSPSLASTQQPRDRHSFVQEHFQAQYKSSLTCPHCLKQSNTFDPFLCISLPIPLRQTRFCCFASSMHSFHKANPKLSLQVILSELYSTGFQRSFSDDDDLTAIADTDVIYAFQAPSLYSRGGSAPHSGYHHSLPSSPCTSAAGPDGQKLHTSGTLSSEYLNQGGSSKVLLVICNTAGSGQQAVRFGPPFLMREDRSISWDQLQQSILSKLYYLMLNGSQAQNAGVLFKIRVVGGSAAYSYLSPKDSRPLYHPAVDRALKFCGPGGPPHLKLVIEWENKTKECLFGSIQEEVVKDAESVRSQQQQHLQQHSCTLDECFQLYTKEEQLAPDDAWKCPHCKQLQQGMVKMSLWTLPDILILHLKRFRQRRNKLSTLVRFPLTGLDMAPHVVKRSQSMRNLNSGSWPPPWKKASGQHHQPADMILPHDYLYDLYAVCNHHGGMHGGHYTAYCRNSVDGQWYSYDDSSVDLVPEEEVCTRGAYILFYQRRNTIPPWSANCSIRGDSQRGSLVSRSSTTCPSSLPDSPESPVFLENGSKVERGGFERRPFIRGLQGHSVSMRAPSKPRDTLSKVFPLRWSFGSKDMRKPEQVPPSVQDPSPVELVQYLESGRRPRCTKDPIVTLMSDPRITKAAAEGRASTNVRSSSVGSLHFMNKAGDELPPESPQVPEGQRRPSDKTSSLRRRKGSQARDESTTNISSSSSSNTLTRIKDTRNQSSSKASQDTTETKRTSSAGVQPSYSTPSLNDGTLRRQKGDTGSDKEHRGAYEGNSKTKKGEVPKSHEGLLSFFKGNFLKKDKDSRKSKEGESGKEGVEEGGRRTHSRLSLSNGAAGGGTGVEGGRSNGSGHMGNELSNGKVGLTTAEIKRSQSSSNIPTKAEQSMRRTASLHRNGMSTAPAPSRSLTTDKPSYGTLQRTRYSTTSLGRKRTVPESSF</sequence>
<feature type="compositionally biased region" description="Low complexity" evidence="4">
    <location>
        <begin position="1058"/>
        <end position="1069"/>
    </location>
</feature>
<evidence type="ECO:0000313" key="7">
    <source>
        <dbReference type="Proteomes" id="UP000327493"/>
    </source>
</evidence>
<dbReference type="SUPFAM" id="SSF54001">
    <property type="entry name" value="Cysteine proteinases"/>
    <property type="match status" value="1"/>
</dbReference>
<dbReference type="InterPro" id="IPR028889">
    <property type="entry name" value="USP"/>
</dbReference>
<evidence type="ECO:0000256" key="2">
    <source>
        <dbReference type="ARBA" id="ARBA00012759"/>
    </source>
</evidence>
<dbReference type="InterPro" id="IPR050185">
    <property type="entry name" value="Ub_carboxyl-term_hydrolase"/>
</dbReference>
<protein>
    <recommendedName>
        <fullName evidence="2">ubiquitinyl hydrolase 1</fullName>
        <ecNumber evidence="2">3.4.19.12</ecNumber>
    </recommendedName>
</protein>
<feature type="compositionally biased region" description="Basic and acidic residues" evidence="4">
    <location>
        <begin position="1157"/>
        <end position="1181"/>
    </location>
</feature>
<organism evidence="6 7">
    <name type="scientific">Etheostoma spectabile</name>
    <name type="common">orangethroat darter</name>
    <dbReference type="NCBI Taxonomy" id="54343"/>
    <lineage>
        <taxon>Eukaryota</taxon>
        <taxon>Metazoa</taxon>
        <taxon>Chordata</taxon>
        <taxon>Craniata</taxon>
        <taxon>Vertebrata</taxon>
        <taxon>Euteleostomi</taxon>
        <taxon>Actinopterygii</taxon>
        <taxon>Neopterygii</taxon>
        <taxon>Teleostei</taxon>
        <taxon>Neoteleostei</taxon>
        <taxon>Acanthomorphata</taxon>
        <taxon>Eupercaria</taxon>
        <taxon>Perciformes</taxon>
        <taxon>Percoidei</taxon>
        <taxon>Percidae</taxon>
        <taxon>Etheostomatinae</taxon>
        <taxon>Etheostoma</taxon>
    </lineage>
</organism>
<reference evidence="6 7" key="1">
    <citation type="submission" date="2019-08" db="EMBL/GenBank/DDBJ databases">
        <title>A chromosome-level genome assembly, high-density linkage maps, and genome scans reveal the genomic architecture of hybrid incompatibilities underlying speciation via character displacement in darters (Percidae: Etheostominae).</title>
        <authorList>
            <person name="Moran R.L."/>
            <person name="Catchen J.M."/>
            <person name="Fuller R.C."/>
        </authorList>
    </citation>
    <scope>NUCLEOTIDE SEQUENCE [LARGE SCALE GENOMIC DNA]</scope>
    <source>
        <strain evidence="6">EspeVRDwgs_2016</strain>
        <tissue evidence="6">Muscle</tissue>
    </source>
</reference>
<feature type="compositionally biased region" description="Basic and acidic residues" evidence="4">
    <location>
        <begin position="1137"/>
        <end position="1146"/>
    </location>
</feature>
<gene>
    <name evidence="6" type="ORF">FQN60_012115</name>
</gene>
<dbReference type="InterPro" id="IPR038765">
    <property type="entry name" value="Papain-like_cys_pep_sf"/>
</dbReference>
<evidence type="ECO:0000259" key="5">
    <source>
        <dbReference type="PROSITE" id="PS50235"/>
    </source>
</evidence>
<accession>A0A5J5DP27</accession>
<proteinExistence type="predicted"/>
<dbReference type="EMBL" id="VOFY01000002">
    <property type="protein sequence ID" value="KAA8594980.1"/>
    <property type="molecule type" value="Genomic_DNA"/>
</dbReference>
<feature type="compositionally biased region" description="Gly residues" evidence="4">
    <location>
        <begin position="1193"/>
        <end position="1210"/>
    </location>
</feature>
<feature type="domain" description="USP" evidence="5">
    <location>
        <begin position="1"/>
        <end position="854"/>
    </location>
</feature>
<feature type="compositionally biased region" description="Polar residues" evidence="4">
    <location>
        <begin position="1230"/>
        <end position="1241"/>
    </location>
</feature>
<feature type="region of interest" description="Disordered" evidence="4">
    <location>
        <begin position="312"/>
        <end position="383"/>
    </location>
</feature>
<feature type="compositionally biased region" description="Basic and acidic residues" evidence="4">
    <location>
        <begin position="1112"/>
        <end position="1129"/>
    </location>
</feature>